<protein>
    <submittedName>
        <fullName evidence="2">Uncharacterized protein</fullName>
    </submittedName>
</protein>
<feature type="compositionally biased region" description="Polar residues" evidence="1">
    <location>
        <begin position="181"/>
        <end position="190"/>
    </location>
</feature>
<name>A0A0L0CJ27_LUCCU</name>
<sequence length="218" mass="25007">MFVQKAASSLVPSLNYAIYHIITFKLATNYLLTLFIPHSYILSKSPFPISIPFVILHPGTQLCTNVSFATGTIRYDSAGDFWQWRPLNAMWWLGGTNIPKSTGNSTSVQDRLGERQLVRPSHRDYRHRANPNRRRPTNSQPQRHRTANTNHQYHRRHTTNFHRRRTNTSSTRTSRQHPRRINSTIISQPNNDPPAMPNRVISEAIRSLAAVLCATSNN</sequence>
<proteinExistence type="predicted"/>
<dbReference type="EMBL" id="JRES01000412">
    <property type="protein sequence ID" value="KNC31479.1"/>
    <property type="molecule type" value="Genomic_DNA"/>
</dbReference>
<keyword evidence="3" id="KW-1185">Reference proteome</keyword>
<evidence type="ECO:0000256" key="1">
    <source>
        <dbReference type="SAM" id="MobiDB-lite"/>
    </source>
</evidence>
<organism evidence="2 3">
    <name type="scientific">Lucilia cuprina</name>
    <name type="common">Green bottle fly</name>
    <name type="synonym">Australian sheep blowfly</name>
    <dbReference type="NCBI Taxonomy" id="7375"/>
    <lineage>
        <taxon>Eukaryota</taxon>
        <taxon>Metazoa</taxon>
        <taxon>Ecdysozoa</taxon>
        <taxon>Arthropoda</taxon>
        <taxon>Hexapoda</taxon>
        <taxon>Insecta</taxon>
        <taxon>Pterygota</taxon>
        <taxon>Neoptera</taxon>
        <taxon>Endopterygota</taxon>
        <taxon>Diptera</taxon>
        <taxon>Brachycera</taxon>
        <taxon>Muscomorpha</taxon>
        <taxon>Oestroidea</taxon>
        <taxon>Calliphoridae</taxon>
        <taxon>Luciliinae</taxon>
        <taxon>Lucilia</taxon>
    </lineage>
</organism>
<dbReference type="AlphaFoldDB" id="A0A0L0CJ27"/>
<evidence type="ECO:0000313" key="2">
    <source>
        <dbReference type="EMBL" id="KNC31479.1"/>
    </source>
</evidence>
<gene>
    <name evidence="2" type="ORF">FF38_07635</name>
</gene>
<feature type="region of interest" description="Disordered" evidence="1">
    <location>
        <begin position="102"/>
        <end position="196"/>
    </location>
</feature>
<evidence type="ECO:0000313" key="3">
    <source>
        <dbReference type="Proteomes" id="UP000037069"/>
    </source>
</evidence>
<feature type="compositionally biased region" description="Basic residues" evidence="1">
    <location>
        <begin position="124"/>
        <end position="166"/>
    </location>
</feature>
<comment type="caution">
    <text evidence="2">The sequence shown here is derived from an EMBL/GenBank/DDBJ whole genome shotgun (WGS) entry which is preliminary data.</text>
</comment>
<feature type="compositionally biased region" description="Basic and acidic residues" evidence="1">
    <location>
        <begin position="111"/>
        <end position="123"/>
    </location>
</feature>
<accession>A0A0L0CJ27</accession>
<dbReference type="Proteomes" id="UP000037069">
    <property type="component" value="Unassembled WGS sequence"/>
</dbReference>
<reference evidence="2 3" key="1">
    <citation type="journal article" date="2015" name="Nat. Commun.">
        <title>Lucilia cuprina genome unlocks parasitic fly biology to underpin future interventions.</title>
        <authorList>
            <person name="Anstead C.A."/>
            <person name="Korhonen P.K."/>
            <person name="Young N.D."/>
            <person name="Hall R.S."/>
            <person name="Jex A.R."/>
            <person name="Murali S.C."/>
            <person name="Hughes D.S."/>
            <person name="Lee S.F."/>
            <person name="Perry T."/>
            <person name="Stroehlein A.J."/>
            <person name="Ansell B.R."/>
            <person name="Breugelmans B."/>
            <person name="Hofmann A."/>
            <person name="Qu J."/>
            <person name="Dugan S."/>
            <person name="Lee S.L."/>
            <person name="Chao H."/>
            <person name="Dinh H."/>
            <person name="Han Y."/>
            <person name="Doddapaneni H.V."/>
            <person name="Worley K.C."/>
            <person name="Muzny D.M."/>
            <person name="Ioannidis P."/>
            <person name="Waterhouse R.M."/>
            <person name="Zdobnov E.M."/>
            <person name="James P.J."/>
            <person name="Bagnall N.H."/>
            <person name="Kotze A.C."/>
            <person name="Gibbs R.A."/>
            <person name="Richards S."/>
            <person name="Batterham P."/>
            <person name="Gasser R.B."/>
        </authorList>
    </citation>
    <scope>NUCLEOTIDE SEQUENCE [LARGE SCALE GENOMIC DNA]</scope>
    <source>
        <strain evidence="2 3">LS</strain>
        <tissue evidence="2">Full body</tissue>
    </source>
</reference>